<organism evidence="8 9">
    <name type="scientific">Corynespora cassiicola Philippines</name>
    <dbReference type="NCBI Taxonomy" id="1448308"/>
    <lineage>
        <taxon>Eukaryota</taxon>
        <taxon>Fungi</taxon>
        <taxon>Dikarya</taxon>
        <taxon>Ascomycota</taxon>
        <taxon>Pezizomycotina</taxon>
        <taxon>Dothideomycetes</taxon>
        <taxon>Pleosporomycetidae</taxon>
        <taxon>Pleosporales</taxon>
        <taxon>Corynesporascaceae</taxon>
        <taxon>Corynespora</taxon>
    </lineage>
</organism>
<feature type="transmembrane region" description="Helical" evidence="6">
    <location>
        <begin position="16"/>
        <end position="37"/>
    </location>
</feature>
<protein>
    <recommendedName>
        <fullName evidence="7">Rhodopsin domain-containing protein</fullName>
    </recommendedName>
</protein>
<dbReference type="AlphaFoldDB" id="A0A2T2NHX2"/>
<dbReference type="Proteomes" id="UP000240883">
    <property type="component" value="Unassembled WGS sequence"/>
</dbReference>
<keyword evidence="9" id="KW-1185">Reference proteome</keyword>
<name>A0A2T2NHX2_CORCC</name>
<evidence type="ECO:0000259" key="7">
    <source>
        <dbReference type="Pfam" id="PF20684"/>
    </source>
</evidence>
<keyword evidence="4 6" id="KW-0472">Membrane</keyword>
<accession>A0A2T2NHX2</accession>
<dbReference type="PANTHER" id="PTHR33048">
    <property type="entry name" value="PTH11-LIKE INTEGRAL MEMBRANE PROTEIN (AFU_ORTHOLOGUE AFUA_5G11245)"/>
    <property type="match status" value="1"/>
</dbReference>
<keyword evidence="3 6" id="KW-1133">Transmembrane helix</keyword>
<proteinExistence type="inferred from homology"/>
<gene>
    <name evidence="8" type="ORF">BS50DRAFT_49957</name>
</gene>
<evidence type="ECO:0000256" key="1">
    <source>
        <dbReference type="ARBA" id="ARBA00004141"/>
    </source>
</evidence>
<dbReference type="GO" id="GO:0016020">
    <property type="term" value="C:membrane"/>
    <property type="evidence" value="ECO:0007669"/>
    <property type="project" value="UniProtKB-SubCell"/>
</dbReference>
<evidence type="ECO:0000256" key="4">
    <source>
        <dbReference type="ARBA" id="ARBA00023136"/>
    </source>
</evidence>
<dbReference type="STRING" id="1448308.A0A2T2NHX2"/>
<sequence length="207" mass="22799">MAESLRGLDTVKGQQFVIVTAVFLVLVLIVAGLRVWAKIMVGRRFELHDYLAFASLICTTGFAVDSFLCVYPGTVGMHLLDAAALGMPVMRTTLKIFYTTGFIWITSTTLIKMSLLHFYSSIFLAHSTSSNRKGLLHYSAYTIYAVSVLYWIAQITLLLSICQPIALQWDPSRGGGHCGDITKQEISSAAMNMILDLSIVVLPMPVL</sequence>
<evidence type="ECO:0000256" key="5">
    <source>
        <dbReference type="ARBA" id="ARBA00038359"/>
    </source>
</evidence>
<evidence type="ECO:0000256" key="3">
    <source>
        <dbReference type="ARBA" id="ARBA00022989"/>
    </source>
</evidence>
<feature type="transmembrane region" description="Helical" evidence="6">
    <location>
        <begin position="49"/>
        <end position="73"/>
    </location>
</feature>
<feature type="transmembrane region" description="Helical" evidence="6">
    <location>
        <begin position="96"/>
        <end position="119"/>
    </location>
</feature>
<dbReference type="PANTHER" id="PTHR33048:SF57">
    <property type="entry name" value="INTEGRAL MEMBRANE PROTEIN-RELATED"/>
    <property type="match status" value="1"/>
</dbReference>
<comment type="subcellular location">
    <subcellularLocation>
        <location evidence="1">Membrane</location>
        <topology evidence="1">Multi-pass membrane protein</topology>
    </subcellularLocation>
</comment>
<dbReference type="InterPro" id="IPR049326">
    <property type="entry name" value="Rhodopsin_dom_fungi"/>
</dbReference>
<dbReference type="EMBL" id="KZ678137">
    <property type="protein sequence ID" value="PSN65033.1"/>
    <property type="molecule type" value="Genomic_DNA"/>
</dbReference>
<evidence type="ECO:0000313" key="9">
    <source>
        <dbReference type="Proteomes" id="UP000240883"/>
    </source>
</evidence>
<feature type="domain" description="Rhodopsin" evidence="7">
    <location>
        <begin position="33"/>
        <end position="207"/>
    </location>
</feature>
<feature type="transmembrane region" description="Helical" evidence="6">
    <location>
        <begin position="140"/>
        <end position="166"/>
    </location>
</feature>
<keyword evidence="2 6" id="KW-0812">Transmembrane</keyword>
<evidence type="ECO:0000313" key="8">
    <source>
        <dbReference type="EMBL" id="PSN65033.1"/>
    </source>
</evidence>
<evidence type="ECO:0000256" key="6">
    <source>
        <dbReference type="SAM" id="Phobius"/>
    </source>
</evidence>
<dbReference type="InterPro" id="IPR052337">
    <property type="entry name" value="SAT4-like"/>
</dbReference>
<evidence type="ECO:0000256" key="2">
    <source>
        <dbReference type="ARBA" id="ARBA00022692"/>
    </source>
</evidence>
<dbReference type="OrthoDB" id="10017208at2759"/>
<dbReference type="Pfam" id="PF20684">
    <property type="entry name" value="Fung_rhodopsin"/>
    <property type="match status" value="1"/>
</dbReference>
<comment type="similarity">
    <text evidence="5">Belongs to the SAT4 family.</text>
</comment>
<reference evidence="8 9" key="1">
    <citation type="journal article" date="2018" name="Front. Microbiol.">
        <title>Genome-Wide Analysis of Corynespora cassiicola Leaf Fall Disease Putative Effectors.</title>
        <authorList>
            <person name="Lopez D."/>
            <person name="Ribeiro S."/>
            <person name="Label P."/>
            <person name="Fumanal B."/>
            <person name="Venisse J.S."/>
            <person name="Kohler A."/>
            <person name="de Oliveira R.R."/>
            <person name="Labutti K."/>
            <person name="Lipzen A."/>
            <person name="Lail K."/>
            <person name="Bauer D."/>
            <person name="Ohm R.A."/>
            <person name="Barry K.W."/>
            <person name="Spatafora J."/>
            <person name="Grigoriev I.V."/>
            <person name="Martin F.M."/>
            <person name="Pujade-Renaud V."/>
        </authorList>
    </citation>
    <scope>NUCLEOTIDE SEQUENCE [LARGE SCALE GENOMIC DNA]</scope>
    <source>
        <strain evidence="8 9">Philippines</strain>
    </source>
</reference>